<evidence type="ECO:0000256" key="5">
    <source>
        <dbReference type="ARBA" id="ARBA00022989"/>
    </source>
</evidence>
<keyword evidence="9" id="KW-0325">Glycoprotein</keyword>
<evidence type="ECO:0000313" key="15">
    <source>
        <dbReference type="Proteomes" id="UP000014500"/>
    </source>
</evidence>
<keyword evidence="4 12" id="KW-0812">Transmembrane</keyword>
<evidence type="ECO:0000256" key="1">
    <source>
        <dbReference type="ARBA" id="ARBA00004651"/>
    </source>
</evidence>
<reference evidence="15" key="1">
    <citation type="submission" date="2011-05" db="EMBL/GenBank/DDBJ databases">
        <authorList>
            <person name="Richards S.R."/>
            <person name="Qu J."/>
            <person name="Jiang H."/>
            <person name="Jhangiani S.N."/>
            <person name="Agravi P."/>
            <person name="Goodspeed R."/>
            <person name="Gross S."/>
            <person name="Mandapat C."/>
            <person name="Jackson L."/>
            <person name="Mathew T."/>
            <person name="Pu L."/>
            <person name="Thornton R."/>
            <person name="Saada N."/>
            <person name="Wilczek-Boney K.B."/>
            <person name="Lee S."/>
            <person name="Kovar C."/>
            <person name="Wu Y."/>
            <person name="Scherer S.E."/>
            <person name="Worley K.C."/>
            <person name="Muzny D.M."/>
            <person name="Gibbs R."/>
        </authorList>
    </citation>
    <scope>NUCLEOTIDE SEQUENCE</scope>
    <source>
        <strain evidence="15">Brora</strain>
    </source>
</reference>
<evidence type="ECO:0000259" key="13">
    <source>
        <dbReference type="PROSITE" id="PS50262"/>
    </source>
</evidence>
<dbReference type="InterPro" id="IPR017452">
    <property type="entry name" value="GPCR_Rhodpsn_7TM"/>
</dbReference>
<evidence type="ECO:0000256" key="7">
    <source>
        <dbReference type="ARBA" id="ARBA00023136"/>
    </source>
</evidence>
<dbReference type="Pfam" id="PF00001">
    <property type="entry name" value="7tm_1"/>
    <property type="match status" value="1"/>
</dbReference>
<keyword evidence="15" id="KW-1185">Reference proteome</keyword>
<name>T1IM87_STRMM</name>
<dbReference type="PANTHER" id="PTHR24246">
    <property type="entry name" value="OLFACTORY RECEPTOR AND ADENOSINE RECEPTOR"/>
    <property type="match status" value="1"/>
</dbReference>
<dbReference type="PRINTS" id="PR00237">
    <property type="entry name" value="GPCRRHODOPSN"/>
</dbReference>
<dbReference type="PANTHER" id="PTHR24246:SF27">
    <property type="entry name" value="ADENOSINE RECEPTOR, ISOFORM A"/>
    <property type="match status" value="1"/>
</dbReference>
<evidence type="ECO:0000256" key="10">
    <source>
        <dbReference type="ARBA" id="ARBA00023224"/>
    </source>
</evidence>
<dbReference type="SUPFAM" id="SSF81321">
    <property type="entry name" value="Family A G protein-coupled receptor-like"/>
    <property type="match status" value="1"/>
</dbReference>
<accession>T1IM87</accession>
<feature type="transmembrane region" description="Helical" evidence="12">
    <location>
        <begin position="29"/>
        <end position="51"/>
    </location>
</feature>
<evidence type="ECO:0000256" key="4">
    <source>
        <dbReference type="ARBA" id="ARBA00022692"/>
    </source>
</evidence>
<dbReference type="eggNOG" id="KOG3656">
    <property type="taxonomic scope" value="Eukaryota"/>
</dbReference>
<feature type="transmembrane region" description="Helical" evidence="12">
    <location>
        <begin position="267"/>
        <end position="289"/>
    </location>
</feature>
<dbReference type="GO" id="GO:0001973">
    <property type="term" value="P:G protein-coupled adenosine receptor signaling pathway"/>
    <property type="evidence" value="ECO:0007669"/>
    <property type="project" value="TreeGrafter"/>
</dbReference>
<dbReference type="EnsemblMetazoa" id="SMAR002083-RA">
    <property type="protein sequence ID" value="SMAR002083-PA"/>
    <property type="gene ID" value="SMAR002083"/>
</dbReference>
<evidence type="ECO:0000256" key="8">
    <source>
        <dbReference type="ARBA" id="ARBA00023170"/>
    </source>
</evidence>
<feature type="region of interest" description="Disordered" evidence="11">
    <location>
        <begin position="347"/>
        <end position="372"/>
    </location>
</feature>
<comment type="subcellular location">
    <subcellularLocation>
        <location evidence="1">Cell membrane</location>
        <topology evidence="1">Multi-pass membrane protein</topology>
    </subcellularLocation>
</comment>
<feature type="transmembrane region" description="Helical" evidence="12">
    <location>
        <begin position="142"/>
        <end position="166"/>
    </location>
</feature>
<keyword evidence="7 12" id="KW-0472">Membrane</keyword>
<feature type="domain" description="G-protein coupled receptors family 1 profile" evidence="13">
    <location>
        <begin position="42"/>
        <end position="317"/>
    </location>
</feature>
<keyword evidence="3" id="KW-1003">Cell membrane</keyword>
<protein>
    <recommendedName>
        <fullName evidence="13">G-protein coupled receptors family 1 profile domain-containing protein</fullName>
    </recommendedName>
</protein>
<dbReference type="Proteomes" id="UP000014500">
    <property type="component" value="Unassembled WGS sequence"/>
</dbReference>
<dbReference type="CDD" id="cd00637">
    <property type="entry name" value="7tm_classA_rhodopsin-like"/>
    <property type="match status" value="1"/>
</dbReference>
<dbReference type="STRING" id="126957.T1IM87"/>
<keyword evidence="8" id="KW-0675">Receptor</keyword>
<evidence type="ECO:0000256" key="9">
    <source>
        <dbReference type="ARBA" id="ARBA00023180"/>
    </source>
</evidence>
<feature type="transmembrane region" description="Helical" evidence="12">
    <location>
        <begin position="186"/>
        <end position="207"/>
    </location>
</feature>
<dbReference type="EMBL" id="JH430992">
    <property type="status" value="NOT_ANNOTATED_CDS"/>
    <property type="molecule type" value="Genomic_DNA"/>
</dbReference>
<dbReference type="Gene3D" id="1.20.1070.10">
    <property type="entry name" value="Rhodopsin 7-helix transmembrane proteins"/>
    <property type="match status" value="1"/>
</dbReference>
<keyword evidence="6" id="KW-0297">G-protein coupled receptor</keyword>
<evidence type="ECO:0000313" key="14">
    <source>
        <dbReference type="EnsemblMetazoa" id="SMAR002083-PA"/>
    </source>
</evidence>
<evidence type="ECO:0000256" key="3">
    <source>
        <dbReference type="ARBA" id="ARBA00022475"/>
    </source>
</evidence>
<reference evidence="14" key="2">
    <citation type="submission" date="2015-02" db="UniProtKB">
        <authorList>
            <consortium name="EnsemblMetazoa"/>
        </authorList>
    </citation>
    <scope>IDENTIFICATION</scope>
</reference>
<dbReference type="AlphaFoldDB" id="T1IM87"/>
<evidence type="ECO:0000256" key="6">
    <source>
        <dbReference type="ARBA" id="ARBA00023040"/>
    </source>
</evidence>
<dbReference type="PhylomeDB" id="T1IM87"/>
<keyword evidence="10" id="KW-0807">Transducer</keyword>
<evidence type="ECO:0000256" key="11">
    <source>
        <dbReference type="SAM" id="MobiDB-lite"/>
    </source>
</evidence>
<dbReference type="InterPro" id="IPR000276">
    <property type="entry name" value="GPCR_Rhodpsn"/>
</dbReference>
<proteinExistence type="inferred from homology"/>
<feature type="transmembrane region" description="Helical" evidence="12">
    <location>
        <begin position="301"/>
        <end position="320"/>
    </location>
</feature>
<organism evidence="14 15">
    <name type="scientific">Strigamia maritima</name>
    <name type="common">European centipede</name>
    <name type="synonym">Geophilus maritimus</name>
    <dbReference type="NCBI Taxonomy" id="126957"/>
    <lineage>
        <taxon>Eukaryota</taxon>
        <taxon>Metazoa</taxon>
        <taxon>Ecdysozoa</taxon>
        <taxon>Arthropoda</taxon>
        <taxon>Myriapoda</taxon>
        <taxon>Chilopoda</taxon>
        <taxon>Pleurostigmophora</taxon>
        <taxon>Geophilomorpha</taxon>
        <taxon>Linotaeniidae</taxon>
        <taxon>Strigamia</taxon>
    </lineage>
</organism>
<dbReference type="HOGENOM" id="CLU_042969_0_0_1"/>
<dbReference type="GO" id="GO:0005886">
    <property type="term" value="C:plasma membrane"/>
    <property type="evidence" value="ECO:0007669"/>
    <property type="project" value="UniProtKB-SubCell"/>
</dbReference>
<dbReference type="GO" id="GO:0007189">
    <property type="term" value="P:adenylate cyclase-activating G protein-coupled receptor signaling pathway"/>
    <property type="evidence" value="ECO:0007669"/>
    <property type="project" value="TreeGrafter"/>
</dbReference>
<dbReference type="OMA" id="VINIICV"/>
<feature type="compositionally biased region" description="Low complexity" evidence="11">
    <location>
        <begin position="357"/>
        <end position="368"/>
    </location>
</feature>
<evidence type="ECO:0000256" key="12">
    <source>
        <dbReference type="SAM" id="Phobius"/>
    </source>
</evidence>
<evidence type="ECO:0000256" key="2">
    <source>
        <dbReference type="ARBA" id="ARBA00010663"/>
    </source>
</evidence>
<feature type="compositionally biased region" description="Pro residues" evidence="11">
    <location>
        <begin position="347"/>
        <end position="356"/>
    </location>
</feature>
<sequence>MRFGITPNVSSPTTSPQPFTCHPGGQTEAIVLFTLAILGMAANLLIMTFILTKKALRRWSQGLIFHQGLVDCARAAILVPLGVSVLNCTSLHKCSILEMTFVLLVTVSTINMLTSVLNDAPLIPDEEENPLPLLMDSPRCMLFGMGMIWFAGLTINLGPTFLSGALSSNQEAVDMCPLVYGPMRHHIINILWIVINLLCILLTCFHLRKLYKDLSRAPMDAIRAASLVTAMVSMQCDGGDPMLGADTPHVRSYVHRFEREGIERVKMFVITTVAYVLFWTPLFVVTIIDPGAKRYTLSYEITLHVAFVHAFVNPTLLLVFHKGLRRAVTDIICCYCVCGGGGDDDTPIPPPPPPRFPSSSSSDGDLSPNVPYPCTINRSYM</sequence>
<comment type="similarity">
    <text evidence="2">Belongs to the G-protein coupled receptor 1 family.</text>
</comment>
<dbReference type="GO" id="GO:0004930">
    <property type="term" value="F:G protein-coupled receptor activity"/>
    <property type="evidence" value="ECO:0007669"/>
    <property type="project" value="UniProtKB-KW"/>
</dbReference>
<dbReference type="PROSITE" id="PS50262">
    <property type="entry name" value="G_PROTEIN_RECEP_F1_2"/>
    <property type="match status" value="1"/>
</dbReference>
<keyword evidence="5 12" id="KW-1133">Transmembrane helix</keyword>